<name>A0AAV2HMC8_LYMST</name>
<dbReference type="EMBL" id="CAXITT010000139">
    <property type="protein sequence ID" value="CAL1533258.1"/>
    <property type="molecule type" value="Genomic_DNA"/>
</dbReference>
<protein>
    <submittedName>
        <fullName evidence="2">Uncharacterized protein</fullName>
    </submittedName>
</protein>
<feature type="non-terminal residue" evidence="2">
    <location>
        <position position="1"/>
    </location>
</feature>
<feature type="compositionally biased region" description="Polar residues" evidence="1">
    <location>
        <begin position="282"/>
        <end position="296"/>
    </location>
</feature>
<dbReference type="AlphaFoldDB" id="A0AAV2HMC8"/>
<feature type="compositionally biased region" description="Low complexity" evidence="1">
    <location>
        <begin position="298"/>
        <end position="313"/>
    </location>
</feature>
<feature type="region of interest" description="Disordered" evidence="1">
    <location>
        <begin position="262"/>
        <end position="324"/>
    </location>
</feature>
<keyword evidence="3" id="KW-1185">Reference proteome</keyword>
<accession>A0AAV2HMC8</accession>
<dbReference type="Proteomes" id="UP001497497">
    <property type="component" value="Unassembled WGS sequence"/>
</dbReference>
<proteinExistence type="predicted"/>
<evidence type="ECO:0000313" key="3">
    <source>
        <dbReference type="Proteomes" id="UP001497497"/>
    </source>
</evidence>
<gene>
    <name evidence="2" type="ORF">GSLYS_00007276001</name>
</gene>
<feature type="compositionally biased region" description="Basic residues" evidence="1">
    <location>
        <begin position="269"/>
        <end position="279"/>
    </location>
</feature>
<feature type="region of interest" description="Disordered" evidence="1">
    <location>
        <begin position="385"/>
        <end position="409"/>
    </location>
</feature>
<evidence type="ECO:0000256" key="1">
    <source>
        <dbReference type="SAM" id="MobiDB-lite"/>
    </source>
</evidence>
<comment type="caution">
    <text evidence="2">The sequence shown here is derived from an EMBL/GenBank/DDBJ whole genome shotgun (WGS) entry which is preliminary data.</text>
</comment>
<sequence>YPFSFNDTKAPVGRACDLSHACCHKGAQTKVDMSTQWEDPTEMFAAIDAAVAAAHISPQFIPQIKRYLVTESTQYQQQPYPNPPLKVQEKQPFLHRQPSQTCHIIQSDAVSPALQSNQLSAARSHSYLQQSPLNVSYDTHLQKFISQNSLNFEQSQTQPQVRQVSPTVLNQSSKTFQVKHVSQVLQADTAFSSPVTSQTVGLTSTTYHNFPIPNSGGVSSTSHSFFSNNYNMQVPVAQMGQLTSGAQMTPFLLVPMTAQNLKGLSGHQTKTRKRRRKQNRTPDTSHLQSQRQTQEEVSGPNKGSNSSSKSKPNAGNWIPPMPKSNVVLSDARADSNSDQDGFIGLDLDPRVPRSDVVLSGGRADSNSDQDGFIGLDLDVSCVEENENSGDSFKNAETVGQNNTDSSTDSVDCTDYIYIE</sequence>
<organism evidence="2 3">
    <name type="scientific">Lymnaea stagnalis</name>
    <name type="common">Great pond snail</name>
    <name type="synonym">Helix stagnalis</name>
    <dbReference type="NCBI Taxonomy" id="6523"/>
    <lineage>
        <taxon>Eukaryota</taxon>
        <taxon>Metazoa</taxon>
        <taxon>Spiralia</taxon>
        <taxon>Lophotrochozoa</taxon>
        <taxon>Mollusca</taxon>
        <taxon>Gastropoda</taxon>
        <taxon>Heterobranchia</taxon>
        <taxon>Euthyneura</taxon>
        <taxon>Panpulmonata</taxon>
        <taxon>Hygrophila</taxon>
        <taxon>Lymnaeoidea</taxon>
        <taxon>Lymnaeidae</taxon>
        <taxon>Lymnaea</taxon>
    </lineage>
</organism>
<reference evidence="2 3" key="1">
    <citation type="submission" date="2024-04" db="EMBL/GenBank/DDBJ databases">
        <authorList>
            <consortium name="Genoscope - CEA"/>
            <person name="William W."/>
        </authorList>
    </citation>
    <scope>NUCLEOTIDE SEQUENCE [LARGE SCALE GENOMIC DNA]</scope>
</reference>
<evidence type="ECO:0000313" key="2">
    <source>
        <dbReference type="EMBL" id="CAL1533258.1"/>
    </source>
</evidence>